<accession>A0A2P8HJK9</accession>
<dbReference type="EMBL" id="PYAW01000003">
    <property type="protein sequence ID" value="PSL46399.1"/>
    <property type="molecule type" value="Genomic_DNA"/>
</dbReference>
<dbReference type="InterPro" id="IPR018490">
    <property type="entry name" value="cNMP-bd_dom_sf"/>
</dbReference>
<dbReference type="Pfam" id="PF00027">
    <property type="entry name" value="cNMP_binding"/>
    <property type="match status" value="1"/>
</dbReference>
<evidence type="ECO:0000313" key="2">
    <source>
        <dbReference type="EMBL" id="PSL46399.1"/>
    </source>
</evidence>
<gene>
    <name evidence="2" type="ORF">CLV51_103377</name>
</gene>
<dbReference type="Proteomes" id="UP000240971">
    <property type="component" value="Unassembled WGS sequence"/>
</dbReference>
<evidence type="ECO:0000313" key="3">
    <source>
        <dbReference type="Proteomes" id="UP000240971"/>
    </source>
</evidence>
<dbReference type="AlphaFoldDB" id="A0A2P8HJK9"/>
<reference evidence="2 3" key="1">
    <citation type="submission" date="2018-03" db="EMBL/GenBank/DDBJ databases">
        <title>Genomic Encyclopedia of Archaeal and Bacterial Type Strains, Phase II (KMG-II): from individual species to whole genera.</title>
        <authorList>
            <person name="Goeker M."/>
        </authorList>
    </citation>
    <scope>NUCLEOTIDE SEQUENCE [LARGE SCALE GENOMIC DNA]</scope>
    <source>
        <strain evidence="2 3">DSM 24859</strain>
    </source>
</reference>
<protein>
    <submittedName>
        <fullName evidence="2">CRP-like cAMP-binding protein</fullName>
    </submittedName>
</protein>
<sequence length="208" mass="23758">MPQDIDNSTNERLIIMDNAHAKLLQLVSKLVKTDAHDLNMATRLFEHITTTKGTVLVAHNKRATHLYFINSGFIRNYYLQDGLEVTSHINCPPGFITSFNSFINGTNSPEVVQCITDCDLLRITKKDLDTLYQECPNWGLTGRLIYEQALAYNEQRTKDIMTLTAKQRYLNLLAIHPDIIQHVPLQYIASFIGIKPESLSRIRKQIIS</sequence>
<feature type="domain" description="Cyclic nucleotide-binding" evidence="1">
    <location>
        <begin position="51"/>
        <end position="134"/>
    </location>
</feature>
<dbReference type="CDD" id="cd00038">
    <property type="entry name" value="CAP_ED"/>
    <property type="match status" value="1"/>
</dbReference>
<organism evidence="2 3">
    <name type="scientific">Chitinophaga niastensis</name>
    <dbReference type="NCBI Taxonomy" id="536980"/>
    <lineage>
        <taxon>Bacteria</taxon>
        <taxon>Pseudomonadati</taxon>
        <taxon>Bacteroidota</taxon>
        <taxon>Chitinophagia</taxon>
        <taxon>Chitinophagales</taxon>
        <taxon>Chitinophagaceae</taxon>
        <taxon>Chitinophaga</taxon>
    </lineage>
</organism>
<keyword evidence="3" id="KW-1185">Reference proteome</keyword>
<comment type="caution">
    <text evidence="2">The sequence shown here is derived from an EMBL/GenBank/DDBJ whole genome shotgun (WGS) entry which is preliminary data.</text>
</comment>
<dbReference type="InterPro" id="IPR000595">
    <property type="entry name" value="cNMP-bd_dom"/>
</dbReference>
<name>A0A2P8HJK9_CHINA</name>
<dbReference type="SUPFAM" id="SSF51206">
    <property type="entry name" value="cAMP-binding domain-like"/>
    <property type="match status" value="1"/>
</dbReference>
<dbReference type="InterPro" id="IPR014710">
    <property type="entry name" value="RmlC-like_jellyroll"/>
</dbReference>
<proteinExistence type="predicted"/>
<evidence type="ECO:0000259" key="1">
    <source>
        <dbReference type="Pfam" id="PF00027"/>
    </source>
</evidence>
<dbReference type="Gene3D" id="2.60.120.10">
    <property type="entry name" value="Jelly Rolls"/>
    <property type="match status" value="1"/>
</dbReference>